<dbReference type="AlphaFoldDB" id="A0A430HRP4"/>
<reference evidence="1 2" key="1">
    <citation type="submission" date="2018-12" db="EMBL/GenBank/DDBJ databases">
        <authorList>
            <person name="Yang E."/>
        </authorList>
    </citation>
    <scope>NUCLEOTIDE SEQUENCE [LARGE SCALE GENOMIC DNA]</scope>
    <source>
        <strain evidence="1 2">SOD</strain>
    </source>
</reference>
<protein>
    <submittedName>
        <fullName evidence="1">Uncharacterized protein</fullName>
    </submittedName>
</protein>
<evidence type="ECO:0000313" key="2">
    <source>
        <dbReference type="Proteomes" id="UP000278085"/>
    </source>
</evidence>
<gene>
    <name evidence="1" type="ORF">EJB06_03355</name>
</gene>
<comment type="caution">
    <text evidence="1">The sequence shown here is derived from an EMBL/GenBank/DDBJ whole genome shotgun (WGS) entry which is preliminary data.</text>
</comment>
<accession>A0A430HRP4</accession>
<name>A0A430HRP4_9BURK</name>
<proteinExistence type="predicted"/>
<sequence length="70" mass="7833">MDKRSPAPRKARIHAGFYKMPVLKAEKIANEISHLKLGMRLSQTVRSANSYKPAKQGISRAVFDKARPLA</sequence>
<organism evidence="1 2">
    <name type="scientific">Massilia atriviolacea</name>
    <dbReference type="NCBI Taxonomy" id="2495579"/>
    <lineage>
        <taxon>Bacteria</taxon>
        <taxon>Pseudomonadati</taxon>
        <taxon>Pseudomonadota</taxon>
        <taxon>Betaproteobacteria</taxon>
        <taxon>Burkholderiales</taxon>
        <taxon>Oxalobacteraceae</taxon>
        <taxon>Telluria group</taxon>
        <taxon>Massilia</taxon>
    </lineage>
</organism>
<dbReference type="Proteomes" id="UP000278085">
    <property type="component" value="Unassembled WGS sequence"/>
</dbReference>
<dbReference type="EMBL" id="RXLQ01000002">
    <property type="protein sequence ID" value="RSZ60183.1"/>
    <property type="molecule type" value="Genomic_DNA"/>
</dbReference>
<keyword evidence="2" id="KW-1185">Reference proteome</keyword>
<evidence type="ECO:0000313" key="1">
    <source>
        <dbReference type="EMBL" id="RSZ60183.1"/>
    </source>
</evidence>